<comment type="caution">
    <text evidence="2">The sequence shown here is derived from an EMBL/GenBank/DDBJ whole genome shotgun (WGS) entry which is preliminary data.</text>
</comment>
<accession>A0A7X0J2C2</accession>
<dbReference type="PROSITE" id="PS51257">
    <property type="entry name" value="PROKAR_LIPOPROTEIN"/>
    <property type="match status" value="1"/>
</dbReference>
<organism evidence="2 3">
    <name type="scientific">Pedobacter cryoconitis</name>
    <dbReference type="NCBI Taxonomy" id="188932"/>
    <lineage>
        <taxon>Bacteria</taxon>
        <taxon>Pseudomonadati</taxon>
        <taxon>Bacteroidota</taxon>
        <taxon>Sphingobacteriia</taxon>
        <taxon>Sphingobacteriales</taxon>
        <taxon>Sphingobacteriaceae</taxon>
        <taxon>Pedobacter</taxon>
    </lineage>
</organism>
<protein>
    <recommendedName>
        <fullName evidence="4">Lipoprotein</fullName>
    </recommendedName>
</protein>
<gene>
    <name evidence="2" type="ORF">HDF25_001933</name>
</gene>
<evidence type="ECO:0000313" key="3">
    <source>
        <dbReference type="Proteomes" id="UP000521017"/>
    </source>
</evidence>
<evidence type="ECO:0000313" key="2">
    <source>
        <dbReference type="EMBL" id="MBB6499791.1"/>
    </source>
</evidence>
<proteinExistence type="predicted"/>
<sequence length="125" mass="13715">MRAKLILFILPVLAFTSCAKHQSGSPGESAVPKELVIKYEVECNNCQVKYSTSNDKDEQTTVVGKWLQEVKAMDLDTARLAISVSGPLQNVKSVISVGDQSISKKSAPQKDDTSIHFVDLSLYKK</sequence>
<evidence type="ECO:0000256" key="1">
    <source>
        <dbReference type="SAM" id="SignalP"/>
    </source>
</evidence>
<reference evidence="2 3" key="1">
    <citation type="submission" date="2020-08" db="EMBL/GenBank/DDBJ databases">
        <title>Genomic Encyclopedia of Type Strains, Phase IV (KMG-V): Genome sequencing to study the core and pangenomes of soil and plant-associated prokaryotes.</title>
        <authorList>
            <person name="Whitman W."/>
        </authorList>
    </citation>
    <scope>NUCLEOTIDE SEQUENCE [LARGE SCALE GENOMIC DNA]</scope>
    <source>
        <strain evidence="2 3">M2T3</strain>
    </source>
</reference>
<dbReference type="AlphaFoldDB" id="A0A7X0J2C2"/>
<feature type="signal peptide" evidence="1">
    <location>
        <begin position="1"/>
        <end position="19"/>
    </location>
</feature>
<evidence type="ECO:0008006" key="4">
    <source>
        <dbReference type="Google" id="ProtNLM"/>
    </source>
</evidence>
<name>A0A7X0J2C2_9SPHI</name>
<feature type="chain" id="PRO_5030702129" description="Lipoprotein" evidence="1">
    <location>
        <begin position="20"/>
        <end position="125"/>
    </location>
</feature>
<dbReference type="RefSeq" id="WP_184624507.1">
    <property type="nucleotide sequence ID" value="NZ_JACHCC010000004.1"/>
</dbReference>
<dbReference type="EMBL" id="JACHCC010000004">
    <property type="protein sequence ID" value="MBB6499791.1"/>
    <property type="molecule type" value="Genomic_DNA"/>
</dbReference>
<keyword evidence="1" id="KW-0732">Signal</keyword>
<dbReference type="Proteomes" id="UP000521017">
    <property type="component" value="Unassembled WGS sequence"/>
</dbReference>